<comment type="caution">
    <text evidence="7">The sequence shown here is derived from an EMBL/GenBank/DDBJ whole genome shotgun (WGS) entry which is preliminary data.</text>
</comment>
<comment type="similarity">
    <text evidence="2">Belongs to the glycosyltransferase 28 family.</text>
</comment>
<dbReference type="Proteomes" id="UP000317371">
    <property type="component" value="Unassembled WGS sequence"/>
</dbReference>
<evidence type="ECO:0008006" key="9">
    <source>
        <dbReference type="Google" id="ProtNLM"/>
    </source>
</evidence>
<dbReference type="Gene3D" id="3.40.50.2000">
    <property type="entry name" value="Glycogen Phosphorylase B"/>
    <property type="match status" value="1"/>
</dbReference>
<dbReference type="FunCoup" id="A0A540VM93">
    <property type="interactions" value="75"/>
</dbReference>
<comment type="subcellular location">
    <subcellularLocation>
        <location evidence="1">Membrane</location>
    </subcellularLocation>
</comment>
<dbReference type="SUPFAM" id="SSF53756">
    <property type="entry name" value="UDP-Glycosyltransferase/glycogen phosphorylase"/>
    <property type="match status" value="1"/>
</dbReference>
<dbReference type="AlphaFoldDB" id="A0A540VM93"/>
<sequence>MAQTRRHDRPSPPTARMTSQKILILMSNTGGGHRASAEALQAGFARRFGDRFQVEIIDLLIDHLPWPLNQLPKSYALLANYLPWLWRLLWKTGERQIIASPLMTLAARWAAPSIRRVLRTYEPDLIISVHPLVQEMTLYALNQEGRQRPYVIVVTDLSTAHPLWFHPDARLCFVASEEARRRALRAGMRPEQLRQFGLPIRPAFAETPRAREVLRRELGMDPELPAALLLGGGEGIGPVARIARCVAEGLHGQGTPIGQLVIVCGRNRILLTRLKNRRWPVPTIVNGFVHNMSDWMAACDCVITKAGPGTIAEAMIRGLPVILSGFIPGQEEGNIPYVVDNRVGAFSTDPEEIARLVTRWFGEEREELAAMAARARELGNPRSTLQIVEEIANVLAS</sequence>
<dbReference type="PANTHER" id="PTHR43025:SF3">
    <property type="entry name" value="MONOGALACTOSYLDIACYLGLYCEROL SYNTHASE 1, CHLOROPLASTIC"/>
    <property type="match status" value="1"/>
</dbReference>
<feature type="domain" description="Diacylglycerol glucosyltransferase N-terminal" evidence="6">
    <location>
        <begin position="33"/>
        <end position="200"/>
    </location>
</feature>
<dbReference type="InterPro" id="IPR050519">
    <property type="entry name" value="Glycosyltransf_28_UgtP"/>
</dbReference>
<evidence type="ECO:0000259" key="6">
    <source>
        <dbReference type="Pfam" id="PF06925"/>
    </source>
</evidence>
<dbReference type="PANTHER" id="PTHR43025">
    <property type="entry name" value="MONOGALACTOSYLDIACYLGLYCEROL SYNTHASE"/>
    <property type="match status" value="1"/>
</dbReference>
<dbReference type="EMBL" id="VIGC01000001">
    <property type="protein sequence ID" value="TQE97884.1"/>
    <property type="molecule type" value="Genomic_DNA"/>
</dbReference>
<keyword evidence="4" id="KW-0808">Transferase</keyword>
<dbReference type="Pfam" id="PF04101">
    <property type="entry name" value="Glyco_tran_28_C"/>
    <property type="match status" value="1"/>
</dbReference>
<dbReference type="OrthoDB" id="9815663at2"/>
<dbReference type="InterPro" id="IPR009695">
    <property type="entry name" value="Diacylglyc_glucosyltr_N"/>
</dbReference>
<dbReference type="GO" id="GO:0016020">
    <property type="term" value="C:membrane"/>
    <property type="evidence" value="ECO:0007669"/>
    <property type="project" value="UniProtKB-SubCell"/>
</dbReference>
<evidence type="ECO:0000256" key="2">
    <source>
        <dbReference type="ARBA" id="ARBA00006962"/>
    </source>
</evidence>
<dbReference type="Pfam" id="PF06925">
    <property type="entry name" value="MGDG_synth"/>
    <property type="match status" value="1"/>
</dbReference>
<evidence type="ECO:0000256" key="1">
    <source>
        <dbReference type="ARBA" id="ARBA00004370"/>
    </source>
</evidence>
<dbReference type="InParanoid" id="A0A540VM93"/>
<proteinExistence type="inferred from homology"/>
<organism evidence="7 8">
    <name type="scientific">Litorilinea aerophila</name>
    <dbReference type="NCBI Taxonomy" id="1204385"/>
    <lineage>
        <taxon>Bacteria</taxon>
        <taxon>Bacillati</taxon>
        <taxon>Chloroflexota</taxon>
        <taxon>Caldilineae</taxon>
        <taxon>Caldilineales</taxon>
        <taxon>Caldilineaceae</taxon>
        <taxon>Litorilinea</taxon>
    </lineage>
</organism>
<evidence type="ECO:0000313" key="8">
    <source>
        <dbReference type="Proteomes" id="UP000317371"/>
    </source>
</evidence>
<evidence type="ECO:0000256" key="3">
    <source>
        <dbReference type="ARBA" id="ARBA00022676"/>
    </source>
</evidence>
<dbReference type="GO" id="GO:0009247">
    <property type="term" value="P:glycolipid biosynthetic process"/>
    <property type="evidence" value="ECO:0007669"/>
    <property type="project" value="InterPro"/>
</dbReference>
<protein>
    <recommendedName>
        <fullName evidence="9">Glycosyltransferase</fullName>
    </recommendedName>
</protein>
<keyword evidence="3" id="KW-0328">Glycosyltransferase</keyword>
<accession>A0A540VM93</accession>
<dbReference type="InterPro" id="IPR007235">
    <property type="entry name" value="Glyco_trans_28_C"/>
</dbReference>
<gene>
    <name evidence="7" type="ORF">FKZ61_00445</name>
</gene>
<name>A0A540VM93_9CHLR</name>
<feature type="domain" description="Glycosyl transferase family 28 C-terminal" evidence="5">
    <location>
        <begin position="228"/>
        <end position="323"/>
    </location>
</feature>
<dbReference type="GO" id="GO:0016758">
    <property type="term" value="F:hexosyltransferase activity"/>
    <property type="evidence" value="ECO:0007669"/>
    <property type="project" value="InterPro"/>
</dbReference>
<keyword evidence="8" id="KW-1185">Reference proteome</keyword>
<evidence type="ECO:0000259" key="5">
    <source>
        <dbReference type="Pfam" id="PF04101"/>
    </source>
</evidence>
<evidence type="ECO:0000256" key="4">
    <source>
        <dbReference type="ARBA" id="ARBA00022679"/>
    </source>
</evidence>
<evidence type="ECO:0000313" key="7">
    <source>
        <dbReference type="EMBL" id="TQE97884.1"/>
    </source>
</evidence>
<reference evidence="7 8" key="1">
    <citation type="submission" date="2019-06" db="EMBL/GenBank/DDBJ databases">
        <title>Genome sequence of Litorilinea aerophila BAA-2444.</title>
        <authorList>
            <person name="Maclea K.S."/>
            <person name="Maurais E.G."/>
            <person name="Iannazzi L.C."/>
        </authorList>
    </citation>
    <scope>NUCLEOTIDE SEQUENCE [LARGE SCALE GENOMIC DNA]</scope>
    <source>
        <strain evidence="7 8">ATCC BAA-2444</strain>
    </source>
</reference>